<accession>A0ABR3JLN4</accession>
<dbReference type="Proteomes" id="UP001556367">
    <property type="component" value="Unassembled WGS sequence"/>
</dbReference>
<comment type="subcellular location">
    <subcellularLocation>
        <location evidence="1">Nucleus</location>
    </subcellularLocation>
</comment>
<dbReference type="InterPro" id="IPR038753">
    <property type="entry name" value="NFKBIL1"/>
</dbReference>
<feature type="compositionally biased region" description="Basic residues" evidence="6">
    <location>
        <begin position="1"/>
        <end position="12"/>
    </location>
</feature>
<keyword evidence="2" id="KW-0597">Phosphoprotein</keyword>
<keyword evidence="8" id="KW-1185">Reference proteome</keyword>
<sequence>MHPHHARPRVYRSKTDPAGSSRTHRDSKGGAHKHDEGGVPGPWQHMAETFTWVTEQELDKHGLNQSGKWVLVDQIFVAPELPHTQSGTPRTHAQPRARSAKPLRPERSEGHEKPQAERWEELLYAYELEAERWMRHEEEARRLAAEREKEHARFLREESRRFEAARARQRQREVEWRRLAELERARMFATMYGHERRERAKADKAMEDAWRRYEDAWNAMPSSAESLTFASIPWPVVSVPTKPADLTSAATVMFLFSSLHSKGQSRKERIRSAQLRWHPDRFRRLMNRVKEEDKTAVEEGVGIVARCLNDLMAREAVASRHQTTTVT</sequence>
<keyword evidence="5" id="KW-0539">Nucleus</keyword>
<organism evidence="7 8">
    <name type="scientific">Hohenbuehelia grisea</name>
    <dbReference type="NCBI Taxonomy" id="104357"/>
    <lineage>
        <taxon>Eukaryota</taxon>
        <taxon>Fungi</taxon>
        <taxon>Dikarya</taxon>
        <taxon>Basidiomycota</taxon>
        <taxon>Agaricomycotina</taxon>
        <taxon>Agaricomycetes</taxon>
        <taxon>Agaricomycetidae</taxon>
        <taxon>Agaricales</taxon>
        <taxon>Pleurotineae</taxon>
        <taxon>Pleurotaceae</taxon>
        <taxon>Hohenbuehelia</taxon>
    </lineage>
</organism>
<reference evidence="8" key="1">
    <citation type="submission" date="2024-06" db="EMBL/GenBank/DDBJ databases">
        <title>Multi-omics analyses provide insights into the biosynthesis of the anticancer antibiotic pleurotin in Hohenbuehelia grisea.</title>
        <authorList>
            <person name="Weaver J.A."/>
            <person name="Alberti F."/>
        </authorList>
    </citation>
    <scope>NUCLEOTIDE SEQUENCE [LARGE SCALE GENOMIC DNA]</scope>
    <source>
        <strain evidence="8">T-177</strain>
    </source>
</reference>
<keyword evidence="3" id="KW-0677">Repeat</keyword>
<dbReference type="PANTHER" id="PTHR15263">
    <property type="entry name" value="I-KAPPA-B-LIKE PROTEIN IKBL"/>
    <property type="match status" value="1"/>
</dbReference>
<feature type="compositionally biased region" description="Basic and acidic residues" evidence="6">
    <location>
        <begin position="23"/>
        <end position="37"/>
    </location>
</feature>
<evidence type="ECO:0000313" key="8">
    <source>
        <dbReference type="Proteomes" id="UP001556367"/>
    </source>
</evidence>
<keyword evidence="4" id="KW-0040">ANK repeat</keyword>
<evidence type="ECO:0000256" key="6">
    <source>
        <dbReference type="SAM" id="MobiDB-lite"/>
    </source>
</evidence>
<feature type="region of interest" description="Disordered" evidence="6">
    <location>
        <begin position="1"/>
        <end position="44"/>
    </location>
</feature>
<comment type="caution">
    <text evidence="7">The sequence shown here is derived from an EMBL/GenBank/DDBJ whole genome shotgun (WGS) entry which is preliminary data.</text>
</comment>
<feature type="compositionally biased region" description="Basic and acidic residues" evidence="6">
    <location>
        <begin position="103"/>
        <end position="115"/>
    </location>
</feature>
<evidence type="ECO:0000313" key="7">
    <source>
        <dbReference type="EMBL" id="KAL0956514.1"/>
    </source>
</evidence>
<proteinExistence type="predicted"/>
<evidence type="ECO:0000256" key="5">
    <source>
        <dbReference type="ARBA" id="ARBA00023242"/>
    </source>
</evidence>
<gene>
    <name evidence="7" type="ORF">HGRIS_002655</name>
</gene>
<protein>
    <submittedName>
        <fullName evidence="7">Uncharacterized protein</fullName>
    </submittedName>
</protein>
<name>A0ABR3JLN4_9AGAR</name>
<evidence type="ECO:0000256" key="2">
    <source>
        <dbReference type="ARBA" id="ARBA00022553"/>
    </source>
</evidence>
<feature type="region of interest" description="Disordered" evidence="6">
    <location>
        <begin position="81"/>
        <end position="115"/>
    </location>
</feature>
<evidence type="ECO:0000256" key="4">
    <source>
        <dbReference type="ARBA" id="ARBA00023043"/>
    </source>
</evidence>
<dbReference type="PANTHER" id="PTHR15263:SF1">
    <property type="entry name" value="NF-KAPPA-B INHIBITOR-LIKE PROTEIN 1"/>
    <property type="match status" value="1"/>
</dbReference>
<dbReference type="EMBL" id="JASNQZ010000006">
    <property type="protein sequence ID" value="KAL0956514.1"/>
    <property type="molecule type" value="Genomic_DNA"/>
</dbReference>
<evidence type="ECO:0000256" key="3">
    <source>
        <dbReference type="ARBA" id="ARBA00022737"/>
    </source>
</evidence>
<evidence type="ECO:0000256" key="1">
    <source>
        <dbReference type="ARBA" id="ARBA00004123"/>
    </source>
</evidence>